<organism evidence="1 2">
    <name type="scientific">Ambrosia artemisiifolia</name>
    <name type="common">Common ragweed</name>
    <dbReference type="NCBI Taxonomy" id="4212"/>
    <lineage>
        <taxon>Eukaryota</taxon>
        <taxon>Viridiplantae</taxon>
        <taxon>Streptophyta</taxon>
        <taxon>Embryophyta</taxon>
        <taxon>Tracheophyta</taxon>
        <taxon>Spermatophyta</taxon>
        <taxon>Magnoliopsida</taxon>
        <taxon>eudicotyledons</taxon>
        <taxon>Gunneridae</taxon>
        <taxon>Pentapetalae</taxon>
        <taxon>asterids</taxon>
        <taxon>campanulids</taxon>
        <taxon>Asterales</taxon>
        <taxon>Asteraceae</taxon>
        <taxon>Asteroideae</taxon>
        <taxon>Heliantheae alliance</taxon>
        <taxon>Heliantheae</taxon>
        <taxon>Ambrosia</taxon>
    </lineage>
</organism>
<name>A0AAD5GT15_AMBAR</name>
<protein>
    <submittedName>
        <fullName evidence="1">Uncharacterized protein</fullName>
    </submittedName>
</protein>
<feature type="non-terminal residue" evidence="1">
    <location>
        <position position="1"/>
    </location>
</feature>
<sequence length="81" mass="9021">MDPIAPLDWFGVTAPQSPAPLHRVRTTSTNTKNLIVDLKHLLASNEVMLYKPLKRNSPTFKYAKYPSEGSSLKLSIEAHTS</sequence>
<evidence type="ECO:0000313" key="1">
    <source>
        <dbReference type="EMBL" id="KAI7754317.1"/>
    </source>
</evidence>
<comment type="caution">
    <text evidence="1">The sequence shown here is derived from an EMBL/GenBank/DDBJ whole genome shotgun (WGS) entry which is preliminary data.</text>
</comment>
<dbReference type="Proteomes" id="UP001206925">
    <property type="component" value="Unassembled WGS sequence"/>
</dbReference>
<dbReference type="EMBL" id="JAMZMK010003880">
    <property type="protein sequence ID" value="KAI7754317.1"/>
    <property type="molecule type" value="Genomic_DNA"/>
</dbReference>
<reference evidence="1" key="1">
    <citation type="submission" date="2022-06" db="EMBL/GenBank/DDBJ databases">
        <title>Uncovering the hologenomic basis of an extraordinary plant invasion.</title>
        <authorList>
            <person name="Bieker V.C."/>
            <person name="Martin M.D."/>
            <person name="Gilbert T."/>
            <person name="Hodgins K."/>
            <person name="Battlay P."/>
            <person name="Petersen B."/>
            <person name="Wilson J."/>
        </authorList>
    </citation>
    <scope>NUCLEOTIDE SEQUENCE</scope>
    <source>
        <strain evidence="1">AA19_3_7</strain>
        <tissue evidence="1">Leaf</tissue>
    </source>
</reference>
<proteinExistence type="predicted"/>
<evidence type="ECO:0000313" key="2">
    <source>
        <dbReference type="Proteomes" id="UP001206925"/>
    </source>
</evidence>
<accession>A0AAD5GT15</accession>
<dbReference type="AlphaFoldDB" id="A0AAD5GT15"/>
<gene>
    <name evidence="1" type="ORF">M8C21_009059</name>
</gene>
<keyword evidence="2" id="KW-1185">Reference proteome</keyword>